<protein>
    <recommendedName>
        <fullName evidence="4">CCHC-type domain-containing protein</fullName>
    </recommendedName>
</protein>
<accession>A0A9Q1K314</accession>
<comment type="caution">
    <text evidence="2">The sequence shown here is derived from an EMBL/GenBank/DDBJ whole genome shotgun (WGS) entry which is preliminary data.</text>
</comment>
<dbReference type="OrthoDB" id="1748863at2759"/>
<name>A0A9Q1K314_9CARY</name>
<dbReference type="Proteomes" id="UP001153076">
    <property type="component" value="Unassembled WGS sequence"/>
</dbReference>
<dbReference type="EMBL" id="JAKOGI010000354">
    <property type="protein sequence ID" value="KAJ8436271.1"/>
    <property type="molecule type" value="Genomic_DNA"/>
</dbReference>
<evidence type="ECO:0000313" key="2">
    <source>
        <dbReference type="EMBL" id="KAJ8436271.1"/>
    </source>
</evidence>
<organism evidence="2 3">
    <name type="scientific">Carnegiea gigantea</name>
    <dbReference type="NCBI Taxonomy" id="171969"/>
    <lineage>
        <taxon>Eukaryota</taxon>
        <taxon>Viridiplantae</taxon>
        <taxon>Streptophyta</taxon>
        <taxon>Embryophyta</taxon>
        <taxon>Tracheophyta</taxon>
        <taxon>Spermatophyta</taxon>
        <taxon>Magnoliopsida</taxon>
        <taxon>eudicotyledons</taxon>
        <taxon>Gunneridae</taxon>
        <taxon>Pentapetalae</taxon>
        <taxon>Caryophyllales</taxon>
        <taxon>Cactineae</taxon>
        <taxon>Cactaceae</taxon>
        <taxon>Cactoideae</taxon>
        <taxon>Echinocereeae</taxon>
        <taxon>Carnegiea</taxon>
    </lineage>
</organism>
<dbReference type="PANTHER" id="PTHR34222">
    <property type="entry name" value="GAG_PRE-INTEGRS DOMAIN-CONTAINING PROTEIN"/>
    <property type="match status" value="1"/>
</dbReference>
<proteinExistence type="predicted"/>
<feature type="region of interest" description="Disordered" evidence="1">
    <location>
        <begin position="77"/>
        <end position="114"/>
    </location>
</feature>
<gene>
    <name evidence="2" type="ORF">Cgig2_011543</name>
</gene>
<evidence type="ECO:0008006" key="4">
    <source>
        <dbReference type="Google" id="ProtNLM"/>
    </source>
</evidence>
<keyword evidence="3" id="KW-1185">Reference proteome</keyword>
<dbReference type="PANTHER" id="PTHR34222:SF97">
    <property type="entry name" value="CATALYTIC REGION, PUTATIVE-RELATED"/>
    <property type="match status" value="1"/>
</dbReference>
<feature type="region of interest" description="Disordered" evidence="1">
    <location>
        <begin position="128"/>
        <end position="150"/>
    </location>
</feature>
<reference evidence="2" key="1">
    <citation type="submission" date="2022-04" db="EMBL/GenBank/DDBJ databases">
        <title>Carnegiea gigantea Genome sequencing and assembly v2.</title>
        <authorList>
            <person name="Copetti D."/>
            <person name="Sanderson M.J."/>
            <person name="Burquez A."/>
            <person name="Wojciechowski M.F."/>
        </authorList>
    </citation>
    <scope>NUCLEOTIDE SEQUENCE</scope>
    <source>
        <strain evidence="2">SGP5-SGP5p</strain>
        <tissue evidence="2">Aerial part</tissue>
    </source>
</reference>
<evidence type="ECO:0000256" key="1">
    <source>
        <dbReference type="SAM" id="MobiDB-lite"/>
    </source>
</evidence>
<dbReference type="AlphaFoldDB" id="A0A9Q1K314"/>
<evidence type="ECO:0000313" key="3">
    <source>
        <dbReference type="Proteomes" id="UP001153076"/>
    </source>
</evidence>
<sequence>MNALPSVETAWSILQQEELQREVLEEEQSIHKASKLYSKGHVALFSKTNEERCGHCGNKGHTREKCWQLIGYPHWHPKGRKSSQKQQPKELPRMPKGRTATHVESTTYKSTKGGISLTSQQIEQSLRLLPQPSRASSESEEDELQQSFANSSEVCASPVSAIVPSLRIEEEDPLLFLSRLWPCKEIYQRGKKACLARRLL</sequence>